<organism evidence="3 4">
    <name type="scientific">Gluconacetobacter sacchari</name>
    <dbReference type="NCBI Taxonomy" id="92759"/>
    <lineage>
        <taxon>Bacteria</taxon>
        <taxon>Pseudomonadati</taxon>
        <taxon>Pseudomonadota</taxon>
        <taxon>Alphaproteobacteria</taxon>
        <taxon>Acetobacterales</taxon>
        <taxon>Acetobacteraceae</taxon>
        <taxon>Gluconacetobacter</taxon>
    </lineage>
</organism>
<feature type="domain" description="FAD-binding FR-type" evidence="2">
    <location>
        <begin position="23"/>
        <end position="127"/>
    </location>
</feature>
<dbReference type="AlphaFoldDB" id="A0A7W4ICG6"/>
<gene>
    <name evidence="3" type="ORF">HLH48_08920</name>
</gene>
<dbReference type="InterPro" id="IPR039374">
    <property type="entry name" value="SIP_fam"/>
</dbReference>
<evidence type="ECO:0000313" key="4">
    <source>
        <dbReference type="Proteomes" id="UP000589085"/>
    </source>
</evidence>
<dbReference type="SUPFAM" id="SSF63380">
    <property type="entry name" value="Riboflavin synthase domain-like"/>
    <property type="match status" value="1"/>
</dbReference>
<accession>A0A7W4ICG6</accession>
<dbReference type="Proteomes" id="UP000589085">
    <property type="component" value="Unassembled WGS sequence"/>
</dbReference>
<dbReference type="InterPro" id="IPR017927">
    <property type="entry name" value="FAD-bd_FR_type"/>
</dbReference>
<dbReference type="CDD" id="cd06193">
    <property type="entry name" value="siderophore_interacting"/>
    <property type="match status" value="1"/>
</dbReference>
<dbReference type="InterPro" id="IPR039261">
    <property type="entry name" value="FNR_nucleotide-bd"/>
</dbReference>
<dbReference type="EMBL" id="JABEQJ010000009">
    <property type="protein sequence ID" value="MBB2160295.1"/>
    <property type="molecule type" value="Genomic_DNA"/>
</dbReference>
<dbReference type="InterPro" id="IPR007037">
    <property type="entry name" value="SIP_rossman_dom"/>
</dbReference>
<comment type="similarity">
    <text evidence="1">Belongs to the SIP oxidoreductase family.</text>
</comment>
<name>A0A7W4ICG6_9PROT</name>
<dbReference type="RefSeq" id="WP_182997146.1">
    <property type="nucleotide sequence ID" value="NZ_JABEQJ010000009.1"/>
</dbReference>
<proteinExistence type="inferred from homology"/>
<evidence type="ECO:0000256" key="1">
    <source>
        <dbReference type="ARBA" id="ARBA00035644"/>
    </source>
</evidence>
<protein>
    <submittedName>
        <fullName evidence="3">Siderophore-interacting protein</fullName>
    </submittedName>
</protein>
<sequence>MSMLDSLLGRGAGPAIQRVRHELRRRTLDVAAVERLTPHMIRVTLTGAELAGFVSASPDDHIKVFVPGLDGEVTRRDYTPRRHDPDGGTLVLDFVSHDGGPAVAWARAARVGDRLEIAGPRGSRVVTGPVDRWLLIGDETALPAIGRRVEELSARDRVTSVVAVAGADDEQVFATTARHEAHWVHRPMEEADQARGILDVLAAIDIPDRTFVWVGAEAAVAKAVRRYLLDNRGIAAQWIMASGYWVMGTADADVQHVGEDA</sequence>
<dbReference type="PROSITE" id="PS51384">
    <property type="entry name" value="FAD_FR"/>
    <property type="match status" value="1"/>
</dbReference>
<comment type="caution">
    <text evidence="3">The sequence shown here is derived from an EMBL/GenBank/DDBJ whole genome shotgun (WGS) entry which is preliminary data.</text>
</comment>
<reference evidence="3 4" key="1">
    <citation type="submission" date="2020-04" db="EMBL/GenBank/DDBJ databases">
        <title>Description of novel Gluconacetobacter.</title>
        <authorList>
            <person name="Sombolestani A."/>
        </authorList>
    </citation>
    <scope>NUCLEOTIDE SEQUENCE [LARGE SCALE GENOMIC DNA]</scope>
    <source>
        <strain evidence="3 4">LMG 19747</strain>
    </source>
</reference>
<evidence type="ECO:0000313" key="3">
    <source>
        <dbReference type="EMBL" id="MBB2160295.1"/>
    </source>
</evidence>
<dbReference type="GO" id="GO:0016491">
    <property type="term" value="F:oxidoreductase activity"/>
    <property type="evidence" value="ECO:0007669"/>
    <property type="project" value="InterPro"/>
</dbReference>
<dbReference type="Pfam" id="PF04954">
    <property type="entry name" value="SIP"/>
    <property type="match status" value="1"/>
</dbReference>
<dbReference type="InterPro" id="IPR017938">
    <property type="entry name" value="Riboflavin_synthase-like_b-brl"/>
</dbReference>
<dbReference type="PANTHER" id="PTHR30157:SF0">
    <property type="entry name" value="NADPH-DEPENDENT FERRIC-CHELATE REDUCTASE"/>
    <property type="match status" value="1"/>
</dbReference>
<dbReference type="Gene3D" id="3.40.50.80">
    <property type="entry name" value="Nucleotide-binding domain of ferredoxin-NADP reductase (FNR) module"/>
    <property type="match status" value="1"/>
</dbReference>
<evidence type="ECO:0000259" key="2">
    <source>
        <dbReference type="PROSITE" id="PS51384"/>
    </source>
</evidence>
<dbReference type="Pfam" id="PF08021">
    <property type="entry name" value="FAD_binding_9"/>
    <property type="match status" value="2"/>
</dbReference>
<dbReference type="InterPro" id="IPR013113">
    <property type="entry name" value="SIP_FAD-bd"/>
</dbReference>
<dbReference type="PANTHER" id="PTHR30157">
    <property type="entry name" value="FERRIC REDUCTASE, NADPH-DEPENDENT"/>
    <property type="match status" value="1"/>
</dbReference>
<dbReference type="Gene3D" id="2.40.30.10">
    <property type="entry name" value="Translation factors"/>
    <property type="match status" value="1"/>
</dbReference>